<proteinExistence type="predicted"/>
<dbReference type="Proteomes" id="UP000294599">
    <property type="component" value="Unassembled WGS sequence"/>
</dbReference>
<accession>A0A4R3LKS6</accession>
<reference evidence="1 2" key="1">
    <citation type="submission" date="2019-03" db="EMBL/GenBank/DDBJ databases">
        <title>Genomic Encyclopedia of Type Strains, Phase IV (KMG-IV): sequencing the most valuable type-strain genomes for metagenomic binning, comparative biology and taxonomic classification.</title>
        <authorList>
            <person name="Goeker M."/>
        </authorList>
    </citation>
    <scope>NUCLEOTIDE SEQUENCE [LARGE SCALE GENOMIC DNA]</scope>
    <source>
        <strain evidence="1 2">DSM 21944</strain>
    </source>
</reference>
<evidence type="ECO:0000313" key="1">
    <source>
        <dbReference type="EMBL" id="TCT00873.1"/>
    </source>
</evidence>
<keyword evidence="2" id="KW-1185">Reference proteome</keyword>
<organism evidence="1 2">
    <name type="scientific">Pseudofulvimonas gallinarii</name>
    <dbReference type="NCBI Taxonomy" id="634155"/>
    <lineage>
        <taxon>Bacteria</taxon>
        <taxon>Pseudomonadati</taxon>
        <taxon>Pseudomonadota</taxon>
        <taxon>Gammaproteobacteria</taxon>
        <taxon>Lysobacterales</taxon>
        <taxon>Rhodanobacteraceae</taxon>
        <taxon>Pseudofulvimonas</taxon>
    </lineage>
</organism>
<evidence type="ECO:0000313" key="2">
    <source>
        <dbReference type="Proteomes" id="UP000294599"/>
    </source>
</evidence>
<protein>
    <submittedName>
        <fullName evidence="1">Uncharacterized protein</fullName>
    </submittedName>
</protein>
<sequence length="31" mass="2964">MESGPASAATVTLQCGTTAYAAGVPTGQVSH</sequence>
<dbReference type="EMBL" id="SMAF01000002">
    <property type="protein sequence ID" value="TCT00873.1"/>
    <property type="molecule type" value="Genomic_DNA"/>
</dbReference>
<dbReference type="AlphaFoldDB" id="A0A4R3LKS6"/>
<name>A0A4R3LKS6_9GAMM</name>
<comment type="caution">
    <text evidence="1">The sequence shown here is derived from an EMBL/GenBank/DDBJ whole genome shotgun (WGS) entry which is preliminary data.</text>
</comment>
<gene>
    <name evidence="1" type="ORF">EDC25_102242</name>
</gene>